<evidence type="ECO:0000313" key="2">
    <source>
        <dbReference type="Proteomes" id="UP000554286"/>
    </source>
</evidence>
<keyword evidence="1" id="KW-0378">Hydrolase</keyword>
<dbReference type="Proteomes" id="UP000554286">
    <property type="component" value="Unassembled WGS sequence"/>
</dbReference>
<dbReference type="SUPFAM" id="SSF53187">
    <property type="entry name" value="Zn-dependent exopeptidases"/>
    <property type="match status" value="1"/>
</dbReference>
<name>A0A7W6REM1_9PROT</name>
<dbReference type="GO" id="GO:0016787">
    <property type="term" value="F:hydrolase activity"/>
    <property type="evidence" value="ECO:0007669"/>
    <property type="project" value="UniProtKB-KW"/>
</dbReference>
<dbReference type="Gene3D" id="3.40.630.40">
    <property type="entry name" value="Zn-dependent exopeptidases"/>
    <property type="match status" value="1"/>
</dbReference>
<sequence>MTDPASDSEPSDPLLTRAAVRLRTPTPQTLPLVVASPHSGTAYPAAFLAVARPPLAKLRASEDTHVEAMMAAAPELGAPLLAALFPRVFLDVNREPWELDPAMFSDPLPACANTTSPRVRAGLGTLPRLAGDGAPIYARRLPLAEAERRLARHYYPYHETLARLVSQTRVRFGHCVLLDCHSMPSSALEEERAWTRPDVILGDRHGTACDPLVTDTVEAVLGDMGLRVRRNRPYAGGHTTRHHGRPDAGIHALQIEVNRALYMDEGTRRPTDGLARLGRSMAVLMEAVGSLPRRSLAAE</sequence>
<dbReference type="Pfam" id="PF05013">
    <property type="entry name" value="FGase"/>
    <property type="match status" value="1"/>
</dbReference>
<dbReference type="EMBL" id="JACIGK010000020">
    <property type="protein sequence ID" value="MBB4267007.1"/>
    <property type="molecule type" value="Genomic_DNA"/>
</dbReference>
<protein>
    <submittedName>
        <fullName evidence="1">N-formylglutamate amidohydrolase</fullName>
    </submittedName>
</protein>
<gene>
    <name evidence="1" type="ORF">GGD89_002645</name>
</gene>
<accession>A0A7W6REM1</accession>
<dbReference type="RefSeq" id="WP_184045980.1">
    <property type="nucleotide sequence ID" value="NZ_JACIGK010000020.1"/>
</dbReference>
<dbReference type="InterPro" id="IPR007709">
    <property type="entry name" value="N-FG_amidohydro"/>
</dbReference>
<keyword evidence="2" id="KW-1185">Reference proteome</keyword>
<reference evidence="1 2" key="1">
    <citation type="submission" date="2020-08" db="EMBL/GenBank/DDBJ databases">
        <title>Genome sequencing of Purple Non-Sulfur Bacteria from various extreme environments.</title>
        <authorList>
            <person name="Mayer M."/>
        </authorList>
    </citation>
    <scope>NUCLEOTIDE SEQUENCE [LARGE SCALE GENOMIC DNA]</scope>
    <source>
        <strain evidence="1 2">JA131</strain>
    </source>
</reference>
<evidence type="ECO:0000313" key="1">
    <source>
        <dbReference type="EMBL" id="MBB4267007.1"/>
    </source>
</evidence>
<dbReference type="AlphaFoldDB" id="A0A7W6REM1"/>
<organism evidence="1 2">
    <name type="scientific">Roseospira visakhapatnamensis</name>
    <dbReference type="NCBI Taxonomy" id="390880"/>
    <lineage>
        <taxon>Bacteria</taxon>
        <taxon>Pseudomonadati</taxon>
        <taxon>Pseudomonadota</taxon>
        <taxon>Alphaproteobacteria</taxon>
        <taxon>Rhodospirillales</taxon>
        <taxon>Rhodospirillaceae</taxon>
        <taxon>Roseospira</taxon>
    </lineage>
</organism>
<proteinExistence type="predicted"/>
<comment type="caution">
    <text evidence="1">The sequence shown here is derived from an EMBL/GenBank/DDBJ whole genome shotgun (WGS) entry which is preliminary data.</text>
</comment>